<dbReference type="SUPFAM" id="SSF54593">
    <property type="entry name" value="Glyoxalase/Bleomycin resistance protein/Dihydroxybiphenyl dioxygenase"/>
    <property type="match status" value="1"/>
</dbReference>
<dbReference type="PROSITE" id="PS51819">
    <property type="entry name" value="VOC"/>
    <property type="match status" value="1"/>
</dbReference>
<protein>
    <submittedName>
        <fullName evidence="2">VOC family protein</fullName>
    </submittedName>
</protein>
<sequence>MSAARIEHVNITVSDPERTSRLLESLFGWEVRWSGLAQNGGRTIHVGSGDHYVALYNGGSVAGGFGKGRPLNHIGIEVDDLEETEARVLAAGLRTFSHGNYEPGRRFYFFDLDEIEYEIVCYAAETDRRSDS</sequence>
<evidence type="ECO:0000259" key="1">
    <source>
        <dbReference type="PROSITE" id="PS51819"/>
    </source>
</evidence>
<keyword evidence="3" id="KW-1185">Reference proteome</keyword>
<name>A0AAW9DWJ0_ACIAO</name>
<dbReference type="AlphaFoldDB" id="A0AAW9DWJ0"/>
<comment type="caution">
    <text evidence="2">The sequence shown here is derived from an EMBL/GenBank/DDBJ whole genome shotgun (WGS) entry which is preliminary data.</text>
</comment>
<dbReference type="InterPro" id="IPR029068">
    <property type="entry name" value="Glyas_Bleomycin-R_OHBP_Dase"/>
</dbReference>
<reference evidence="2 3" key="1">
    <citation type="submission" date="2023-11" db="EMBL/GenBank/DDBJ databases">
        <title>MicrobeMod: A computational toolkit for identifying prokaryotic methylation and restriction-modification with nanopore sequencing.</title>
        <authorList>
            <person name="Crits-Christoph A."/>
            <person name="Kang S.C."/>
            <person name="Lee H."/>
            <person name="Ostrov N."/>
        </authorList>
    </citation>
    <scope>NUCLEOTIDE SEQUENCE [LARGE SCALE GENOMIC DNA]</scope>
    <source>
        <strain evidence="2 3">DSMZ 700</strain>
    </source>
</reference>
<evidence type="ECO:0000313" key="2">
    <source>
        <dbReference type="EMBL" id="MDX5932971.1"/>
    </source>
</evidence>
<dbReference type="RefSeq" id="WP_319615829.1">
    <property type="nucleotide sequence ID" value="NZ_JAWXYB010000018.1"/>
</dbReference>
<evidence type="ECO:0000313" key="3">
    <source>
        <dbReference type="Proteomes" id="UP001279553"/>
    </source>
</evidence>
<gene>
    <name evidence="2" type="ORF">SIL87_19650</name>
</gene>
<organism evidence="2 3">
    <name type="scientific">Acidiphilium acidophilum</name>
    <name type="common">Thiobacillus acidophilus</name>
    <dbReference type="NCBI Taxonomy" id="76588"/>
    <lineage>
        <taxon>Bacteria</taxon>
        <taxon>Pseudomonadati</taxon>
        <taxon>Pseudomonadota</taxon>
        <taxon>Alphaproteobacteria</taxon>
        <taxon>Acetobacterales</taxon>
        <taxon>Acidocellaceae</taxon>
        <taxon>Acidiphilium</taxon>
    </lineage>
</organism>
<proteinExistence type="predicted"/>
<dbReference type="Proteomes" id="UP001279553">
    <property type="component" value="Unassembled WGS sequence"/>
</dbReference>
<dbReference type="Pfam" id="PF00903">
    <property type="entry name" value="Glyoxalase"/>
    <property type="match status" value="1"/>
</dbReference>
<feature type="domain" description="VOC" evidence="1">
    <location>
        <begin position="5"/>
        <end position="122"/>
    </location>
</feature>
<dbReference type="InterPro" id="IPR004360">
    <property type="entry name" value="Glyas_Fos-R_dOase_dom"/>
</dbReference>
<dbReference type="InterPro" id="IPR037523">
    <property type="entry name" value="VOC_core"/>
</dbReference>
<dbReference type="Gene3D" id="3.10.180.10">
    <property type="entry name" value="2,3-Dihydroxybiphenyl 1,2-Dioxygenase, domain 1"/>
    <property type="match status" value="1"/>
</dbReference>
<accession>A0AAW9DWJ0</accession>
<dbReference type="EMBL" id="JAWXYB010000018">
    <property type="protein sequence ID" value="MDX5932971.1"/>
    <property type="molecule type" value="Genomic_DNA"/>
</dbReference>